<dbReference type="Gene3D" id="1.10.287.110">
    <property type="entry name" value="DnaJ domain"/>
    <property type="match status" value="1"/>
</dbReference>
<evidence type="ECO:0000256" key="13">
    <source>
        <dbReference type="SAM" id="MobiDB-lite"/>
    </source>
</evidence>
<keyword evidence="10" id="KW-0472">Membrane</keyword>
<dbReference type="PANTHER" id="PTHR12388:SF0">
    <property type="entry name" value="MITOCHONDRIAL IMPORT INNER MEMBRANE TRANSLOCASE SUBUNIT TIM16"/>
    <property type="match status" value="1"/>
</dbReference>
<evidence type="ECO:0000256" key="6">
    <source>
        <dbReference type="ARBA" id="ARBA00022792"/>
    </source>
</evidence>
<keyword evidence="7" id="KW-0653">Protein transport</keyword>
<evidence type="ECO:0000256" key="12">
    <source>
        <dbReference type="ARBA" id="ARBA00031407"/>
    </source>
</evidence>
<evidence type="ECO:0000256" key="9">
    <source>
        <dbReference type="ARBA" id="ARBA00023128"/>
    </source>
</evidence>
<dbReference type="EMBL" id="KV419395">
    <property type="protein sequence ID" value="KZS98200.1"/>
    <property type="molecule type" value="Genomic_DNA"/>
</dbReference>
<evidence type="ECO:0000256" key="1">
    <source>
        <dbReference type="ARBA" id="ARBA00004637"/>
    </source>
</evidence>
<feature type="region of interest" description="Disordered" evidence="13">
    <location>
        <begin position="110"/>
        <end position="133"/>
    </location>
</feature>
<keyword evidence="8" id="KW-0811">Translocation</keyword>
<evidence type="ECO:0000256" key="8">
    <source>
        <dbReference type="ARBA" id="ARBA00023010"/>
    </source>
</evidence>
<dbReference type="OrthoDB" id="10262892at2759"/>
<dbReference type="InterPro" id="IPR036869">
    <property type="entry name" value="J_dom_sf"/>
</dbReference>
<accession>A0A164ZXI4</accession>
<proteinExistence type="inferred from homology"/>
<gene>
    <name evidence="14" type="ORF">SISNIDRAFT_480971</name>
</gene>
<feature type="compositionally biased region" description="Pro residues" evidence="13">
    <location>
        <begin position="168"/>
        <end position="187"/>
    </location>
</feature>
<reference evidence="14 15" key="1">
    <citation type="journal article" date="2016" name="Mol. Biol. Evol.">
        <title>Comparative Genomics of Early-Diverging Mushroom-Forming Fungi Provides Insights into the Origins of Lignocellulose Decay Capabilities.</title>
        <authorList>
            <person name="Nagy L.G."/>
            <person name="Riley R."/>
            <person name="Tritt A."/>
            <person name="Adam C."/>
            <person name="Daum C."/>
            <person name="Floudas D."/>
            <person name="Sun H."/>
            <person name="Yadav J.S."/>
            <person name="Pangilinan J."/>
            <person name="Larsson K.H."/>
            <person name="Matsuura K."/>
            <person name="Barry K."/>
            <person name="Labutti K."/>
            <person name="Kuo R."/>
            <person name="Ohm R.A."/>
            <person name="Bhattacharya S.S."/>
            <person name="Shirouzu T."/>
            <person name="Yoshinaga Y."/>
            <person name="Martin F.M."/>
            <person name="Grigoriev I.V."/>
            <person name="Hibbett D.S."/>
        </authorList>
    </citation>
    <scope>NUCLEOTIDE SEQUENCE [LARGE SCALE GENOMIC DNA]</scope>
    <source>
        <strain evidence="14 15">HHB9708</strain>
    </source>
</reference>
<organism evidence="14 15">
    <name type="scientific">Sistotremastrum niveocremeum HHB9708</name>
    <dbReference type="NCBI Taxonomy" id="1314777"/>
    <lineage>
        <taxon>Eukaryota</taxon>
        <taxon>Fungi</taxon>
        <taxon>Dikarya</taxon>
        <taxon>Basidiomycota</taxon>
        <taxon>Agaricomycotina</taxon>
        <taxon>Agaricomycetes</taxon>
        <taxon>Sistotremastrales</taxon>
        <taxon>Sistotremastraceae</taxon>
        <taxon>Sertulicium</taxon>
        <taxon>Sertulicium niveocremeum</taxon>
    </lineage>
</organism>
<evidence type="ECO:0000256" key="10">
    <source>
        <dbReference type="ARBA" id="ARBA00023136"/>
    </source>
</evidence>
<evidence type="ECO:0000256" key="3">
    <source>
        <dbReference type="ARBA" id="ARBA00013571"/>
    </source>
</evidence>
<evidence type="ECO:0000313" key="14">
    <source>
        <dbReference type="EMBL" id="KZS98200.1"/>
    </source>
</evidence>
<keyword evidence="5" id="KW-0813">Transport</keyword>
<feature type="compositionally biased region" description="Polar residues" evidence="13">
    <location>
        <begin position="119"/>
        <end position="133"/>
    </location>
</feature>
<dbReference type="AlphaFoldDB" id="A0A164ZXI4"/>
<evidence type="ECO:0000256" key="2">
    <source>
        <dbReference type="ARBA" id="ARBA00008817"/>
    </source>
</evidence>
<evidence type="ECO:0000256" key="11">
    <source>
        <dbReference type="ARBA" id="ARBA00030422"/>
    </source>
</evidence>
<dbReference type="InterPro" id="IPR005341">
    <property type="entry name" value="Tim16"/>
</dbReference>
<comment type="similarity">
    <text evidence="2">Belongs to the TIM16/PAM16 family.</text>
</comment>
<sequence length="187" mass="20071">MKKSTRSVDAHSATFKLTLLHVIVQILITGTQIFGKALFEAGRQAVKNAKYRPQGGGAGDAQGVGNATTGSITDKLTREHLLTLDEAHLILNLKKGDTAETMLRNYEHLFKANSPPPKTTEQAPQKFTSSRTLSQPISSHYLLSKVVRARERIEAEAKLAAEELAKPSSPPPPPNPTSSSPNGPPSG</sequence>
<evidence type="ECO:0000256" key="7">
    <source>
        <dbReference type="ARBA" id="ARBA00022927"/>
    </source>
</evidence>
<keyword evidence="15" id="KW-1185">Reference proteome</keyword>
<keyword evidence="6" id="KW-0999">Mitochondrion inner membrane</keyword>
<protein>
    <recommendedName>
        <fullName evidence="4">Mitochondrial import inner membrane translocase subunit TIM16</fullName>
    </recommendedName>
    <alternativeName>
        <fullName evidence="3">Mitochondrial import inner membrane translocase subunit tim16</fullName>
    </alternativeName>
    <alternativeName>
        <fullName evidence="11 12">Presequence translocated-associated motor subunit PAM16</fullName>
    </alternativeName>
</protein>
<evidence type="ECO:0000256" key="4">
    <source>
        <dbReference type="ARBA" id="ARBA00020721"/>
    </source>
</evidence>
<comment type="subcellular location">
    <subcellularLocation>
        <location evidence="1">Mitochondrion inner membrane</location>
        <topology evidence="1">Peripheral membrane protein</topology>
    </subcellularLocation>
</comment>
<feature type="region of interest" description="Disordered" evidence="13">
    <location>
        <begin position="159"/>
        <end position="187"/>
    </location>
</feature>
<dbReference type="GO" id="GO:0030150">
    <property type="term" value="P:protein import into mitochondrial matrix"/>
    <property type="evidence" value="ECO:0007669"/>
    <property type="project" value="InterPro"/>
</dbReference>
<dbReference type="Pfam" id="PF03656">
    <property type="entry name" value="Pam16"/>
    <property type="match status" value="1"/>
</dbReference>
<dbReference type="PANTHER" id="PTHR12388">
    <property type="entry name" value="MITOCHONDRIA ASSOCIATED GRANULOCYTE MACROPHAGE CSF SIGNALING MOLECULE"/>
    <property type="match status" value="1"/>
</dbReference>
<dbReference type="STRING" id="1314777.A0A164ZXI4"/>
<evidence type="ECO:0000256" key="5">
    <source>
        <dbReference type="ARBA" id="ARBA00022448"/>
    </source>
</evidence>
<name>A0A164ZXI4_9AGAM</name>
<evidence type="ECO:0000313" key="15">
    <source>
        <dbReference type="Proteomes" id="UP000076722"/>
    </source>
</evidence>
<dbReference type="Proteomes" id="UP000076722">
    <property type="component" value="Unassembled WGS sequence"/>
</dbReference>
<keyword evidence="9" id="KW-0496">Mitochondrion</keyword>
<dbReference type="GO" id="GO:0005744">
    <property type="term" value="C:TIM23 mitochondrial import inner membrane translocase complex"/>
    <property type="evidence" value="ECO:0007669"/>
    <property type="project" value="InterPro"/>
</dbReference>